<evidence type="ECO:0000313" key="5">
    <source>
        <dbReference type="Proteomes" id="UP000799444"/>
    </source>
</evidence>
<dbReference type="Gene3D" id="2.170.260.10">
    <property type="entry name" value="paz domain"/>
    <property type="match status" value="1"/>
</dbReference>
<organism evidence="4 5">
    <name type="scientific">Polyplosphaeria fusca</name>
    <dbReference type="NCBI Taxonomy" id="682080"/>
    <lineage>
        <taxon>Eukaryota</taxon>
        <taxon>Fungi</taxon>
        <taxon>Dikarya</taxon>
        <taxon>Ascomycota</taxon>
        <taxon>Pezizomycotina</taxon>
        <taxon>Dothideomycetes</taxon>
        <taxon>Pleosporomycetidae</taxon>
        <taxon>Pleosporales</taxon>
        <taxon>Tetraplosphaeriaceae</taxon>
        <taxon>Polyplosphaeria</taxon>
    </lineage>
</organism>
<dbReference type="AlphaFoldDB" id="A0A9P4R4Y9"/>
<dbReference type="GO" id="GO:0003723">
    <property type="term" value="F:RNA binding"/>
    <property type="evidence" value="ECO:0007669"/>
    <property type="project" value="InterPro"/>
</dbReference>
<feature type="region of interest" description="Disordered" evidence="1">
    <location>
        <begin position="1"/>
        <end position="82"/>
    </location>
</feature>
<protein>
    <submittedName>
        <fullName evidence="4">Piwi-domain-containing protein</fullName>
    </submittedName>
</protein>
<evidence type="ECO:0000256" key="1">
    <source>
        <dbReference type="SAM" id="MobiDB-lite"/>
    </source>
</evidence>
<dbReference type="PROSITE" id="PS50821">
    <property type="entry name" value="PAZ"/>
    <property type="match status" value="1"/>
</dbReference>
<dbReference type="CDD" id="cd02846">
    <property type="entry name" value="PAZ_argonaute_like"/>
    <property type="match status" value="1"/>
</dbReference>
<feature type="domain" description="Piwi" evidence="3">
    <location>
        <begin position="651"/>
        <end position="958"/>
    </location>
</feature>
<name>A0A9P4R4Y9_9PLEO</name>
<sequence>MADRGRGRGGGRGRGRGDFQGGPQRGGYGGDRGGGFQGGPSRGGYGGDRGGGSRGGDRGRGGFRGRGGPPPQYWGHGVFPQPNAEIDKQETKSISDVVSKLSSLSLSVQDQLPRRPGYGTAGRKIVLWANYFELQVTGKDVVYHRYAVSFAPDNNISKSKKKRLIQMLLQLPAFSGIAIASDWAQILVAAEDIKLEGNSGKSEFQLEWYPQDGEPMLPPAPDDSEQKKAARAKVTHRVLVEKLGDISLAEMMKDLSTAASYSLKLETIQALNVIMSYGPSLDSQLAVVGQNRSNPMPGHPQFASHNLGGGLQAFRGFFSSVRTSVNRIILNLNVATAAFYNPGPLSDLIREGGEKLVRKLSFETNYIPQLDKSGKPKKGPNGQILTKRKVHIVTSVPADKNCATTKFEYTNPQGQKKQISVQEYFRQAYGIRLKQPNGPVVNYGDTKSPKWIPAELCTVIPGQPARRVLLGEQTRQMIEFAARRPFDNAESIMNSGLKVAKVGNEVDGHLIPFGIKVKPEMLTVFGRILNPPALSYRAKKITPSDGKWNLDTRFIGNKPFMKPTNLPSWNCLIINEGQRENIYGGKEAARNLLGFFQQTLVECGVAAAPCGAIAEAWLNPDDLLPRNNGAARVKETIMTALRTQLKAPPSFLFVLLASESAIVYDMVKTICDLDVGIPSVCNIGRKFTKEKGQAQYFANVALKFNQKLGGVNHTLTPDLFKPLDAQTIVFGIDVTHPSPSSSDSSPSIAGIVASVDNSFSQFPASMRTQTGRVEMVEALEEMIVERLNVWRERNQSRLPTKVIVYRDGVSEGQYRLVMEKEYPSFVKAFNRLYGDTPKHPKMSIIIVGKRHHTRFYPTKAEDADANTGNPKPGTVVDRGVTGEKLFDFFLLAHQGLQGTSKPAHYVVIKDDNKLGADELQKLTHNLCYTFARATRSVSVCPPAYYADLLCERGRSYLHTVLKGADAAFTTQMWTGGVHERVAHTMFYL</sequence>
<evidence type="ECO:0000313" key="4">
    <source>
        <dbReference type="EMBL" id="KAF2737080.1"/>
    </source>
</evidence>
<dbReference type="OrthoDB" id="10252740at2759"/>
<dbReference type="Pfam" id="PF16486">
    <property type="entry name" value="ArgoN"/>
    <property type="match status" value="1"/>
</dbReference>
<dbReference type="SMART" id="SM00950">
    <property type="entry name" value="Piwi"/>
    <property type="match status" value="1"/>
</dbReference>
<dbReference type="InterPro" id="IPR014811">
    <property type="entry name" value="ArgoL1"/>
</dbReference>
<dbReference type="SUPFAM" id="SSF101690">
    <property type="entry name" value="PAZ domain"/>
    <property type="match status" value="1"/>
</dbReference>
<dbReference type="InterPro" id="IPR003165">
    <property type="entry name" value="Piwi"/>
</dbReference>
<dbReference type="InterPro" id="IPR032472">
    <property type="entry name" value="ArgoL2"/>
</dbReference>
<proteinExistence type="predicted"/>
<comment type="caution">
    <text evidence="4">The sequence shown here is derived from an EMBL/GenBank/DDBJ whole genome shotgun (WGS) entry which is preliminary data.</text>
</comment>
<evidence type="ECO:0000259" key="3">
    <source>
        <dbReference type="PROSITE" id="PS50822"/>
    </source>
</evidence>
<dbReference type="Pfam" id="PF16488">
    <property type="entry name" value="ArgoL2"/>
    <property type="match status" value="1"/>
</dbReference>
<dbReference type="InterPro" id="IPR032474">
    <property type="entry name" value="Argonaute_N"/>
</dbReference>
<dbReference type="PROSITE" id="PS50822">
    <property type="entry name" value="PIWI"/>
    <property type="match status" value="1"/>
</dbReference>
<keyword evidence="5" id="KW-1185">Reference proteome</keyword>
<feature type="domain" description="PAZ" evidence="2">
    <location>
        <begin position="344"/>
        <end position="461"/>
    </location>
</feature>
<dbReference type="Gene3D" id="3.40.50.2300">
    <property type="match status" value="1"/>
</dbReference>
<dbReference type="SMART" id="SM01163">
    <property type="entry name" value="DUF1785"/>
    <property type="match status" value="1"/>
</dbReference>
<dbReference type="Pfam" id="PF02170">
    <property type="entry name" value="PAZ"/>
    <property type="match status" value="1"/>
</dbReference>
<dbReference type="InterPro" id="IPR012337">
    <property type="entry name" value="RNaseH-like_sf"/>
</dbReference>
<dbReference type="Gene3D" id="3.30.420.10">
    <property type="entry name" value="Ribonuclease H-like superfamily/Ribonuclease H"/>
    <property type="match status" value="1"/>
</dbReference>
<feature type="compositionally biased region" description="Gly residues" evidence="1">
    <location>
        <begin position="15"/>
        <end position="54"/>
    </location>
</feature>
<dbReference type="Proteomes" id="UP000799444">
    <property type="component" value="Unassembled WGS sequence"/>
</dbReference>
<dbReference type="SUPFAM" id="SSF53098">
    <property type="entry name" value="Ribonuclease H-like"/>
    <property type="match status" value="1"/>
</dbReference>
<dbReference type="Pfam" id="PF08699">
    <property type="entry name" value="ArgoL1"/>
    <property type="match status" value="1"/>
</dbReference>
<dbReference type="InterPro" id="IPR003100">
    <property type="entry name" value="PAZ_dom"/>
</dbReference>
<dbReference type="PANTHER" id="PTHR22891">
    <property type="entry name" value="EUKARYOTIC TRANSLATION INITIATION FACTOR 2C"/>
    <property type="match status" value="1"/>
</dbReference>
<reference evidence="4" key="1">
    <citation type="journal article" date="2020" name="Stud. Mycol.">
        <title>101 Dothideomycetes genomes: a test case for predicting lifestyles and emergence of pathogens.</title>
        <authorList>
            <person name="Haridas S."/>
            <person name="Albert R."/>
            <person name="Binder M."/>
            <person name="Bloem J."/>
            <person name="Labutti K."/>
            <person name="Salamov A."/>
            <person name="Andreopoulos B."/>
            <person name="Baker S."/>
            <person name="Barry K."/>
            <person name="Bills G."/>
            <person name="Bluhm B."/>
            <person name="Cannon C."/>
            <person name="Castanera R."/>
            <person name="Culley D."/>
            <person name="Daum C."/>
            <person name="Ezra D."/>
            <person name="Gonzalez J."/>
            <person name="Henrissat B."/>
            <person name="Kuo A."/>
            <person name="Liang C."/>
            <person name="Lipzen A."/>
            <person name="Lutzoni F."/>
            <person name="Magnuson J."/>
            <person name="Mondo S."/>
            <person name="Nolan M."/>
            <person name="Ohm R."/>
            <person name="Pangilinan J."/>
            <person name="Park H.-J."/>
            <person name="Ramirez L."/>
            <person name="Alfaro M."/>
            <person name="Sun H."/>
            <person name="Tritt A."/>
            <person name="Yoshinaga Y."/>
            <person name="Zwiers L.-H."/>
            <person name="Turgeon B."/>
            <person name="Goodwin S."/>
            <person name="Spatafora J."/>
            <person name="Crous P."/>
            <person name="Grigoriev I."/>
        </authorList>
    </citation>
    <scope>NUCLEOTIDE SEQUENCE</scope>
    <source>
        <strain evidence="4">CBS 125425</strain>
    </source>
</reference>
<evidence type="ECO:0000259" key="2">
    <source>
        <dbReference type="PROSITE" id="PS50821"/>
    </source>
</evidence>
<dbReference type="EMBL" id="ML996119">
    <property type="protein sequence ID" value="KAF2737080.1"/>
    <property type="molecule type" value="Genomic_DNA"/>
</dbReference>
<dbReference type="InterPro" id="IPR036085">
    <property type="entry name" value="PAZ_dom_sf"/>
</dbReference>
<dbReference type="Pfam" id="PF02171">
    <property type="entry name" value="Piwi"/>
    <property type="match status" value="1"/>
</dbReference>
<gene>
    <name evidence="4" type="ORF">EJ04DRAFT_574916</name>
</gene>
<accession>A0A9P4R4Y9</accession>
<dbReference type="InterPro" id="IPR045246">
    <property type="entry name" value="Piwi_ago-like"/>
</dbReference>
<dbReference type="CDD" id="cd04657">
    <property type="entry name" value="Piwi_ago-like"/>
    <property type="match status" value="1"/>
</dbReference>
<dbReference type="InterPro" id="IPR036397">
    <property type="entry name" value="RNaseH_sf"/>
</dbReference>